<dbReference type="GO" id="GO:0047837">
    <property type="term" value="F:D-xylose 1-dehydrogenase (NADP+) activity"/>
    <property type="evidence" value="ECO:0007669"/>
    <property type="project" value="UniProtKB-EC"/>
</dbReference>
<evidence type="ECO:0000256" key="2">
    <source>
        <dbReference type="ARBA" id="ARBA00023002"/>
    </source>
</evidence>
<dbReference type="STRING" id="665912.M2STZ5"/>
<dbReference type="eggNOG" id="KOG2741">
    <property type="taxonomic scope" value="Eukaryota"/>
</dbReference>
<reference evidence="7 8" key="1">
    <citation type="journal article" date="2012" name="PLoS Pathog.">
        <title>Diverse lifestyles and strategies of plant pathogenesis encoded in the genomes of eighteen Dothideomycetes fungi.</title>
        <authorList>
            <person name="Ohm R.A."/>
            <person name="Feau N."/>
            <person name="Henrissat B."/>
            <person name="Schoch C.L."/>
            <person name="Horwitz B.A."/>
            <person name="Barry K.W."/>
            <person name="Condon B.J."/>
            <person name="Copeland A.C."/>
            <person name="Dhillon B."/>
            <person name="Glaser F."/>
            <person name="Hesse C.N."/>
            <person name="Kosti I."/>
            <person name="LaButti K."/>
            <person name="Lindquist E.A."/>
            <person name="Lucas S."/>
            <person name="Salamov A.A."/>
            <person name="Bradshaw R.E."/>
            <person name="Ciuffetti L."/>
            <person name="Hamelin R.C."/>
            <person name="Kema G.H.J."/>
            <person name="Lawrence C."/>
            <person name="Scott J.A."/>
            <person name="Spatafora J.W."/>
            <person name="Turgeon B.G."/>
            <person name="de Wit P.J.G.M."/>
            <person name="Zhong S."/>
            <person name="Goodwin S.B."/>
            <person name="Grigoriev I.V."/>
        </authorList>
    </citation>
    <scope>NUCLEOTIDE SEQUENCE [LARGE SCALE GENOMIC DNA]</scope>
    <source>
        <strain evidence="8">ND90Pr / ATCC 201652</strain>
    </source>
</reference>
<dbReference type="HOGENOM" id="CLU_1255875_0_0_1"/>
<dbReference type="EC" id="1.1.1.179" evidence="3"/>
<keyword evidence="8" id="KW-1185">Reference proteome</keyword>
<dbReference type="Pfam" id="PF01408">
    <property type="entry name" value="GFO_IDH_MocA"/>
    <property type="match status" value="1"/>
</dbReference>
<dbReference type="Gene3D" id="3.40.50.720">
    <property type="entry name" value="NAD(P)-binding Rossmann-like Domain"/>
    <property type="match status" value="1"/>
</dbReference>
<keyword evidence="2" id="KW-0560">Oxidoreductase</keyword>
<comment type="catalytic activity">
    <reaction evidence="5">
        <text>D-xylose + NADP(+) = D-xylono-1,5-lactone + NADPH + H(+)</text>
        <dbReference type="Rhea" id="RHEA:22000"/>
        <dbReference type="ChEBI" id="CHEBI:15378"/>
        <dbReference type="ChEBI" id="CHEBI:15867"/>
        <dbReference type="ChEBI" id="CHEBI:53455"/>
        <dbReference type="ChEBI" id="CHEBI:57783"/>
        <dbReference type="ChEBI" id="CHEBI:58349"/>
        <dbReference type="EC" id="1.1.1.179"/>
    </reaction>
</comment>
<proteinExistence type="inferred from homology"/>
<comment type="similarity">
    <text evidence="1">Belongs to the Gfo/Idh/MocA family.</text>
</comment>
<evidence type="ECO:0000313" key="8">
    <source>
        <dbReference type="Proteomes" id="UP000016934"/>
    </source>
</evidence>
<evidence type="ECO:0000256" key="5">
    <source>
        <dbReference type="ARBA" id="ARBA00049233"/>
    </source>
</evidence>
<dbReference type="InterPro" id="IPR050984">
    <property type="entry name" value="Gfo/Idh/MocA_domain"/>
</dbReference>
<dbReference type="PANTHER" id="PTHR22604">
    <property type="entry name" value="OXIDOREDUCTASES"/>
    <property type="match status" value="1"/>
</dbReference>
<dbReference type="KEGG" id="bsc:COCSADRAFT_159382"/>
<evidence type="ECO:0000259" key="6">
    <source>
        <dbReference type="Pfam" id="PF01408"/>
    </source>
</evidence>
<gene>
    <name evidence="7" type="ORF">COCSADRAFT_159382</name>
</gene>
<dbReference type="OrthoDB" id="6417021at2759"/>
<feature type="domain" description="Gfo/Idh/MocA-like oxidoreductase N-terminal" evidence="6">
    <location>
        <begin position="21"/>
        <end position="107"/>
    </location>
</feature>
<dbReference type="Proteomes" id="UP000016934">
    <property type="component" value="Unassembled WGS sequence"/>
</dbReference>
<dbReference type="GO" id="GO:0000166">
    <property type="term" value="F:nucleotide binding"/>
    <property type="evidence" value="ECO:0007669"/>
    <property type="project" value="InterPro"/>
</dbReference>
<organism evidence="7 8">
    <name type="scientific">Cochliobolus sativus (strain ND90Pr / ATCC 201652)</name>
    <name type="common">Common root rot and spot blotch fungus</name>
    <name type="synonym">Bipolaris sorokiniana</name>
    <dbReference type="NCBI Taxonomy" id="665912"/>
    <lineage>
        <taxon>Eukaryota</taxon>
        <taxon>Fungi</taxon>
        <taxon>Dikarya</taxon>
        <taxon>Ascomycota</taxon>
        <taxon>Pezizomycotina</taxon>
        <taxon>Dothideomycetes</taxon>
        <taxon>Pleosporomycetidae</taxon>
        <taxon>Pleosporales</taxon>
        <taxon>Pleosporineae</taxon>
        <taxon>Pleosporaceae</taxon>
        <taxon>Bipolaris</taxon>
    </lineage>
</organism>
<dbReference type="PANTHER" id="PTHR22604:SF105">
    <property type="entry name" value="TRANS-1,2-DIHYDROBENZENE-1,2-DIOL DEHYDROGENASE"/>
    <property type="match status" value="1"/>
</dbReference>
<dbReference type="RefSeq" id="XP_007698818.1">
    <property type="nucleotide sequence ID" value="XM_007700628.1"/>
</dbReference>
<evidence type="ECO:0000313" key="7">
    <source>
        <dbReference type="EMBL" id="EMD65760.1"/>
    </source>
</evidence>
<evidence type="ECO:0000256" key="1">
    <source>
        <dbReference type="ARBA" id="ARBA00010928"/>
    </source>
</evidence>
<protein>
    <recommendedName>
        <fullName evidence="3">D-xylose 1-dehydrogenase (NADP(+), D-xylono-1,5-lactone-forming)</fullName>
        <ecNumber evidence="3">1.1.1.179</ecNumber>
    </recommendedName>
    <alternativeName>
        <fullName evidence="4">D-xylose-NADP dehydrogenase</fullName>
    </alternativeName>
</protein>
<dbReference type="AlphaFoldDB" id="M2STZ5"/>
<dbReference type="EMBL" id="KB445641">
    <property type="protein sequence ID" value="EMD65760.1"/>
    <property type="molecule type" value="Genomic_DNA"/>
</dbReference>
<dbReference type="GeneID" id="19131959"/>
<evidence type="ECO:0000256" key="3">
    <source>
        <dbReference type="ARBA" id="ARBA00038984"/>
    </source>
</evidence>
<evidence type="ECO:0000256" key="4">
    <source>
        <dbReference type="ARBA" id="ARBA00042988"/>
    </source>
</evidence>
<dbReference type="InterPro" id="IPR000683">
    <property type="entry name" value="Gfo/Idh/MocA-like_OxRdtase_N"/>
</dbReference>
<dbReference type="SUPFAM" id="SSF51735">
    <property type="entry name" value="NAD(P)-binding Rossmann-fold domains"/>
    <property type="match status" value="1"/>
</dbReference>
<accession>M2STZ5</accession>
<name>M2STZ5_COCSN</name>
<reference evidence="8" key="2">
    <citation type="journal article" date="2013" name="PLoS Genet.">
        <title>Comparative genome structure, secondary metabolite, and effector coding capacity across Cochliobolus pathogens.</title>
        <authorList>
            <person name="Condon B.J."/>
            <person name="Leng Y."/>
            <person name="Wu D."/>
            <person name="Bushley K.E."/>
            <person name="Ohm R.A."/>
            <person name="Otillar R."/>
            <person name="Martin J."/>
            <person name="Schackwitz W."/>
            <person name="Grimwood J."/>
            <person name="MohdZainudin N."/>
            <person name="Xue C."/>
            <person name="Wang R."/>
            <person name="Manning V.A."/>
            <person name="Dhillon B."/>
            <person name="Tu Z.J."/>
            <person name="Steffenson B.J."/>
            <person name="Salamov A."/>
            <person name="Sun H."/>
            <person name="Lowry S."/>
            <person name="LaButti K."/>
            <person name="Han J."/>
            <person name="Copeland A."/>
            <person name="Lindquist E."/>
            <person name="Barry K."/>
            <person name="Schmutz J."/>
            <person name="Baker S.E."/>
            <person name="Ciuffetti L.M."/>
            <person name="Grigoriev I.V."/>
            <person name="Zhong S."/>
            <person name="Turgeon B.G."/>
        </authorList>
    </citation>
    <scope>NUCLEOTIDE SEQUENCE [LARGE SCALE GENOMIC DNA]</scope>
    <source>
        <strain evidence="8">ND90Pr / ATCC 201652</strain>
    </source>
</reference>
<dbReference type="InterPro" id="IPR036291">
    <property type="entry name" value="NAD(P)-bd_dom_sf"/>
</dbReference>
<sequence>MQWIFSKRSPAALIVPARSRADVIVVAVAARDKGKAKAYAKRWDIPIVHDNYEALIADSSIDCIYNPLSNNLHYGPTLAALKAGKYVLLGKPSVSNAQEARSLFHHAVLQSPHAPVLLEASHYHFHPAWHLFLSQFDATHIEHADIRAAVPAGFFPGHDIRFSFELEGGLRRGSRPIHFVSRPQHLWQQARGCSSCDYSAYHPAIRSALRSGCAGYVCIC</sequence>